<keyword evidence="2" id="KW-1185">Reference proteome</keyword>
<proteinExistence type="predicted"/>
<dbReference type="AlphaFoldDB" id="A0A8J2QMK6"/>
<dbReference type="Proteomes" id="UP000789524">
    <property type="component" value="Unassembled WGS sequence"/>
</dbReference>
<name>A0A8J2QMK6_9NEOP</name>
<reference evidence="1" key="1">
    <citation type="submission" date="2021-09" db="EMBL/GenBank/DDBJ databases">
        <authorList>
            <person name="Martin H S."/>
        </authorList>
    </citation>
    <scope>NUCLEOTIDE SEQUENCE</scope>
</reference>
<evidence type="ECO:0000313" key="1">
    <source>
        <dbReference type="EMBL" id="CAG9565631.1"/>
    </source>
</evidence>
<protein>
    <submittedName>
        <fullName evidence="1">(African queen) hypothetical protein</fullName>
    </submittedName>
</protein>
<organism evidence="1 2">
    <name type="scientific">Danaus chrysippus</name>
    <name type="common">African queen</name>
    <dbReference type="NCBI Taxonomy" id="151541"/>
    <lineage>
        <taxon>Eukaryota</taxon>
        <taxon>Metazoa</taxon>
        <taxon>Ecdysozoa</taxon>
        <taxon>Arthropoda</taxon>
        <taxon>Hexapoda</taxon>
        <taxon>Insecta</taxon>
        <taxon>Pterygota</taxon>
        <taxon>Neoptera</taxon>
        <taxon>Endopterygota</taxon>
        <taxon>Lepidoptera</taxon>
        <taxon>Glossata</taxon>
        <taxon>Ditrysia</taxon>
        <taxon>Papilionoidea</taxon>
        <taxon>Nymphalidae</taxon>
        <taxon>Danainae</taxon>
        <taxon>Danaini</taxon>
        <taxon>Danaina</taxon>
        <taxon>Danaus</taxon>
        <taxon>Anosia</taxon>
    </lineage>
</organism>
<comment type="caution">
    <text evidence="1">The sequence shown here is derived from an EMBL/GenBank/DDBJ whole genome shotgun (WGS) entry which is preliminary data.</text>
</comment>
<evidence type="ECO:0000313" key="2">
    <source>
        <dbReference type="Proteomes" id="UP000789524"/>
    </source>
</evidence>
<dbReference type="EMBL" id="CAKASE010000054">
    <property type="protein sequence ID" value="CAG9565631.1"/>
    <property type="molecule type" value="Genomic_DNA"/>
</dbReference>
<gene>
    <name evidence="1" type="ORF">DCHRY22_LOCUS6432</name>
</gene>
<accession>A0A8J2QMK6</accession>
<sequence length="89" mass="9934">MAYSGNGEIVVAEKIPGLVIVVAGSEGNELQYGDMQFTRGWLEPRLSLPDVDVRDLITAPATTKKTTKEAMEWPPRFMEARRLWGPVIM</sequence>